<comment type="caution">
    <text evidence="1">The sequence shown here is derived from an EMBL/GenBank/DDBJ whole genome shotgun (WGS) entry which is preliminary data.</text>
</comment>
<evidence type="ECO:0000313" key="1">
    <source>
        <dbReference type="EMBL" id="CAK7931935.1"/>
    </source>
</evidence>
<dbReference type="Proteomes" id="UP001162060">
    <property type="component" value="Unassembled WGS sequence"/>
</dbReference>
<protein>
    <submittedName>
        <fullName evidence="1">Uncharacterized protein</fullName>
    </submittedName>
</protein>
<accession>A0AAV1UEY5</accession>
<gene>
    <name evidence="1" type="ORF">PM001_LOCUS17085</name>
</gene>
<evidence type="ECO:0000313" key="2">
    <source>
        <dbReference type="Proteomes" id="UP001162060"/>
    </source>
</evidence>
<reference evidence="1" key="1">
    <citation type="submission" date="2024-01" db="EMBL/GenBank/DDBJ databases">
        <authorList>
            <person name="Webb A."/>
        </authorList>
    </citation>
    <scope>NUCLEOTIDE SEQUENCE</scope>
    <source>
        <strain evidence="1">Pm1</strain>
    </source>
</reference>
<organism evidence="1 2">
    <name type="scientific">Peronospora matthiolae</name>
    <dbReference type="NCBI Taxonomy" id="2874970"/>
    <lineage>
        <taxon>Eukaryota</taxon>
        <taxon>Sar</taxon>
        <taxon>Stramenopiles</taxon>
        <taxon>Oomycota</taxon>
        <taxon>Peronosporomycetes</taxon>
        <taxon>Peronosporales</taxon>
        <taxon>Peronosporaceae</taxon>
        <taxon>Peronospora</taxon>
    </lineage>
</organism>
<dbReference type="AlphaFoldDB" id="A0AAV1UEY5"/>
<dbReference type="EMBL" id="CAKLBY020000187">
    <property type="protein sequence ID" value="CAK7931935.1"/>
    <property type="molecule type" value="Genomic_DNA"/>
</dbReference>
<name>A0AAV1UEY5_9STRA</name>
<sequence length="60" mass="6406">MGAHCLFGSRLSLRFGPLRVTMEVAASAERKLHPPPPCAIATVQQVAADLDGCQYLEKGP</sequence>
<proteinExistence type="predicted"/>